<reference evidence="2" key="1">
    <citation type="journal article" date="2013" name="Nature">
        <title>Draft genome of the wheat A-genome progenitor Triticum urartu.</title>
        <authorList>
            <person name="Ling H.Q."/>
            <person name="Zhao S."/>
            <person name="Liu D."/>
            <person name="Wang J."/>
            <person name="Sun H."/>
            <person name="Zhang C."/>
            <person name="Fan H."/>
            <person name="Li D."/>
            <person name="Dong L."/>
            <person name="Tao Y."/>
            <person name="Gao C."/>
            <person name="Wu H."/>
            <person name="Li Y."/>
            <person name="Cui Y."/>
            <person name="Guo X."/>
            <person name="Zheng S."/>
            <person name="Wang B."/>
            <person name="Yu K."/>
            <person name="Liang Q."/>
            <person name="Yang W."/>
            <person name="Lou X."/>
            <person name="Chen J."/>
            <person name="Feng M."/>
            <person name="Jian J."/>
            <person name="Zhang X."/>
            <person name="Luo G."/>
            <person name="Jiang Y."/>
            <person name="Liu J."/>
            <person name="Wang Z."/>
            <person name="Sha Y."/>
            <person name="Zhang B."/>
            <person name="Wu H."/>
            <person name="Tang D."/>
            <person name="Shen Q."/>
            <person name="Xue P."/>
            <person name="Zou S."/>
            <person name="Wang X."/>
            <person name="Liu X."/>
            <person name="Wang F."/>
            <person name="Yang Y."/>
            <person name="An X."/>
            <person name="Dong Z."/>
            <person name="Zhang K."/>
            <person name="Zhang X."/>
            <person name="Luo M.C."/>
            <person name="Dvorak J."/>
            <person name="Tong Y."/>
            <person name="Wang J."/>
            <person name="Yang H."/>
            <person name="Li Z."/>
            <person name="Wang D."/>
            <person name="Zhang A."/>
            <person name="Wang J."/>
        </authorList>
    </citation>
    <scope>NUCLEOTIDE SEQUENCE</scope>
    <source>
        <strain evidence="2">cv. G1812</strain>
    </source>
</reference>
<reference evidence="1" key="3">
    <citation type="submission" date="2022-06" db="UniProtKB">
        <authorList>
            <consortium name="EnsemblPlants"/>
        </authorList>
    </citation>
    <scope>IDENTIFICATION</scope>
</reference>
<accession>A0A8R7JYP6</accession>
<keyword evidence="2" id="KW-1185">Reference proteome</keyword>
<proteinExistence type="predicted"/>
<dbReference type="Gramene" id="TuG1812G0100002112.01.T01">
    <property type="protein sequence ID" value="TuG1812G0100002112.01.T01"/>
    <property type="gene ID" value="TuG1812G0100002112.01"/>
</dbReference>
<name>A0A8R7JYP6_TRIUA</name>
<organism evidence="1 2">
    <name type="scientific">Triticum urartu</name>
    <name type="common">Red wild einkorn</name>
    <name type="synonym">Crithodium urartu</name>
    <dbReference type="NCBI Taxonomy" id="4572"/>
    <lineage>
        <taxon>Eukaryota</taxon>
        <taxon>Viridiplantae</taxon>
        <taxon>Streptophyta</taxon>
        <taxon>Embryophyta</taxon>
        <taxon>Tracheophyta</taxon>
        <taxon>Spermatophyta</taxon>
        <taxon>Magnoliopsida</taxon>
        <taxon>Liliopsida</taxon>
        <taxon>Poales</taxon>
        <taxon>Poaceae</taxon>
        <taxon>BOP clade</taxon>
        <taxon>Pooideae</taxon>
        <taxon>Triticodae</taxon>
        <taxon>Triticeae</taxon>
        <taxon>Triticinae</taxon>
        <taxon>Triticum</taxon>
    </lineage>
</organism>
<sequence length="80" mass="9248">MLRLHHKRSFDCVECIPKAQKENGRISQNLTRCKGTYRVWAYVKLSLEAAIMLGCKKIYLFMITVRTSIVQDAQIDCQLA</sequence>
<dbReference type="AlphaFoldDB" id="A0A8R7JYP6"/>
<dbReference type="Proteomes" id="UP000015106">
    <property type="component" value="Chromosome 1"/>
</dbReference>
<protein>
    <submittedName>
        <fullName evidence="1">Uncharacterized protein</fullName>
    </submittedName>
</protein>
<evidence type="ECO:0000313" key="2">
    <source>
        <dbReference type="Proteomes" id="UP000015106"/>
    </source>
</evidence>
<evidence type="ECO:0000313" key="1">
    <source>
        <dbReference type="EnsemblPlants" id="TuG1812G0100002112.01.T01"/>
    </source>
</evidence>
<dbReference type="EnsemblPlants" id="TuG1812G0100002112.01.T01">
    <property type="protein sequence ID" value="TuG1812G0100002112.01.T01"/>
    <property type="gene ID" value="TuG1812G0100002112.01"/>
</dbReference>
<reference evidence="1" key="2">
    <citation type="submission" date="2018-03" db="EMBL/GenBank/DDBJ databases">
        <title>The Triticum urartu genome reveals the dynamic nature of wheat genome evolution.</title>
        <authorList>
            <person name="Ling H."/>
            <person name="Ma B."/>
            <person name="Shi X."/>
            <person name="Liu H."/>
            <person name="Dong L."/>
            <person name="Sun H."/>
            <person name="Cao Y."/>
            <person name="Gao Q."/>
            <person name="Zheng S."/>
            <person name="Li Y."/>
            <person name="Yu Y."/>
            <person name="Du H."/>
            <person name="Qi M."/>
            <person name="Li Y."/>
            <person name="Yu H."/>
            <person name="Cui Y."/>
            <person name="Wang N."/>
            <person name="Chen C."/>
            <person name="Wu H."/>
            <person name="Zhao Y."/>
            <person name="Zhang J."/>
            <person name="Li Y."/>
            <person name="Zhou W."/>
            <person name="Zhang B."/>
            <person name="Hu W."/>
            <person name="Eijk M."/>
            <person name="Tang J."/>
            <person name="Witsenboer H."/>
            <person name="Zhao S."/>
            <person name="Li Z."/>
            <person name="Zhang A."/>
            <person name="Wang D."/>
            <person name="Liang C."/>
        </authorList>
    </citation>
    <scope>NUCLEOTIDE SEQUENCE [LARGE SCALE GENOMIC DNA]</scope>
    <source>
        <strain evidence="1">cv. G1812</strain>
    </source>
</reference>